<feature type="transmembrane region" description="Helical" evidence="6">
    <location>
        <begin position="361"/>
        <end position="384"/>
    </location>
</feature>
<feature type="transmembrane region" description="Helical" evidence="6">
    <location>
        <begin position="201"/>
        <end position="222"/>
    </location>
</feature>
<sequence length="481" mass="49281">MSGLPDGTRWPLVVLLSGQLMVNVDLAIVNTAAPSIQHTLRAGDGELELVVSGYILAYAVLLITGARLGAIHGYRRLFLCGLVGFVLASLACGLAPGTGWLIAARVAQGAAAALMVPQVLSGIQLTFSGTARTAAIGYYSLALSGGAVLGQLLGGVLVSADLFGTGWRPIFLINVPLGAVLLAAGFRYLPRDDGARRREPLDLRGVAVLSLALLLAVVPLVFGREAGWPLWTWVSLAASVPVLGWFVATQRRTANPLVNLSLVRRPAVRWGLIAHGASTLTYLALLFVLAVYLQRGLGLSPAYSGFALVTWVAAFGIAGPLLPRLPSRLSHLMPALGCAILALGYLATTLTAATGHASGPVLLGVLAIGGFGLGLSSAALITHLTTATPTDHAPDLSGLISTNAQLWGAIGVAAAGTAYLSLAQTPSQATTAFTVITAAFSALALAAAGASLLATRAAPSPEPPSSGQAVQRPGRQRSDRS</sequence>
<evidence type="ECO:0000256" key="4">
    <source>
        <dbReference type="ARBA" id="ARBA00023136"/>
    </source>
</evidence>
<dbReference type="GO" id="GO:0022857">
    <property type="term" value="F:transmembrane transporter activity"/>
    <property type="evidence" value="ECO:0007669"/>
    <property type="project" value="InterPro"/>
</dbReference>
<feature type="transmembrane region" description="Helical" evidence="6">
    <location>
        <begin position="270"/>
        <end position="293"/>
    </location>
</feature>
<evidence type="ECO:0000313" key="9">
    <source>
        <dbReference type="Proteomes" id="UP000282454"/>
    </source>
</evidence>
<feature type="transmembrane region" description="Helical" evidence="6">
    <location>
        <begin position="170"/>
        <end position="189"/>
    </location>
</feature>
<feature type="transmembrane region" description="Helical" evidence="6">
    <location>
        <begin position="305"/>
        <end position="323"/>
    </location>
</feature>
<protein>
    <submittedName>
        <fullName evidence="8">Putative MFS family arabinose efflux permease</fullName>
    </submittedName>
</protein>
<dbReference type="CDD" id="cd17321">
    <property type="entry name" value="MFS_MMR_MDR_like"/>
    <property type="match status" value="1"/>
</dbReference>
<keyword evidence="9" id="KW-1185">Reference proteome</keyword>
<dbReference type="Gene3D" id="1.20.1250.20">
    <property type="entry name" value="MFS general substrate transporter like domains"/>
    <property type="match status" value="1"/>
</dbReference>
<proteinExistence type="predicted"/>
<dbReference type="AlphaFoldDB" id="A0A421B3G0"/>
<feature type="transmembrane region" description="Helical" evidence="6">
    <location>
        <begin position="102"/>
        <end position="123"/>
    </location>
</feature>
<feature type="domain" description="Major facilitator superfamily (MFS) profile" evidence="7">
    <location>
        <begin position="11"/>
        <end position="462"/>
    </location>
</feature>
<evidence type="ECO:0000256" key="1">
    <source>
        <dbReference type="ARBA" id="ARBA00004651"/>
    </source>
</evidence>
<evidence type="ECO:0000256" key="3">
    <source>
        <dbReference type="ARBA" id="ARBA00022989"/>
    </source>
</evidence>
<dbReference type="PANTHER" id="PTHR42718">
    <property type="entry name" value="MAJOR FACILITATOR SUPERFAMILY MULTIDRUG TRANSPORTER MFSC"/>
    <property type="match status" value="1"/>
</dbReference>
<keyword evidence="4 6" id="KW-0472">Membrane</keyword>
<feature type="transmembrane region" description="Helical" evidence="6">
    <location>
        <begin position="135"/>
        <end position="158"/>
    </location>
</feature>
<comment type="caution">
    <text evidence="8">The sequence shown here is derived from an EMBL/GenBank/DDBJ whole genome shotgun (WGS) entry which is preliminary data.</text>
</comment>
<feature type="transmembrane region" description="Helical" evidence="6">
    <location>
        <begin position="49"/>
        <end position="70"/>
    </location>
</feature>
<dbReference type="SUPFAM" id="SSF103473">
    <property type="entry name" value="MFS general substrate transporter"/>
    <property type="match status" value="1"/>
</dbReference>
<dbReference type="InterPro" id="IPR011701">
    <property type="entry name" value="MFS"/>
</dbReference>
<dbReference type="InterPro" id="IPR036259">
    <property type="entry name" value="MFS_trans_sf"/>
</dbReference>
<dbReference type="InterPro" id="IPR020846">
    <property type="entry name" value="MFS_dom"/>
</dbReference>
<feature type="transmembrane region" description="Helical" evidence="6">
    <location>
        <begin position="396"/>
        <end position="420"/>
    </location>
</feature>
<name>A0A421B3G0_9PSEU</name>
<feature type="transmembrane region" description="Helical" evidence="6">
    <location>
        <begin position="228"/>
        <end position="249"/>
    </location>
</feature>
<feature type="transmembrane region" description="Helical" evidence="6">
    <location>
        <begin position="12"/>
        <end position="29"/>
    </location>
</feature>
<comment type="subcellular location">
    <subcellularLocation>
        <location evidence="1">Cell membrane</location>
        <topology evidence="1">Multi-pass membrane protein</topology>
    </subcellularLocation>
</comment>
<dbReference type="RefSeq" id="WP_246009923.1">
    <property type="nucleotide sequence ID" value="NZ_RCDD01000002.1"/>
</dbReference>
<keyword evidence="3 6" id="KW-1133">Transmembrane helix</keyword>
<gene>
    <name evidence="8" type="ORF">CLV68_3443</name>
</gene>
<accession>A0A421B3G0</accession>
<dbReference type="PANTHER" id="PTHR42718:SF39">
    <property type="entry name" value="ACTINORHODIN TRANSPORTER-RELATED"/>
    <property type="match status" value="1"/>
</dbReference>
<dbReference type="EMBL" id="RCDD01000002">
    <property type="protein sequence ID" value="RLK58962.1"/>
    <property type="molecule type" value="Genomic_DNA"/>
</dbReference>
<evidence type="ECO:0000256" key="2">
    <source>
        <dbReference type="ARBA" id="ARBA00022692"/>
    </source>
</evidence>
<dbReference type="PROSITE" id="PS50850">
    <property type="entry name" value="MFS"/>
    <property type="match status" value="1"/>
</dbReference>
<dbReference type="Gene3D" id="1.20.1720.10">
    <property type="entry name" value="Multidrug resistance protein D"/>
    <property type="match status" value="1"/>
</dbReference>
<feature type="region of interest" description="Disordered" evidence="5">
    <location>
        <begin position="455"/>
        <end position="481"/>
    </location>
</feature>
<feature type="transmembrane region" description="Helical" evidence="6">
    <location>
        <begin position="335"/>
        <end position="355"/>
    </location>
</feature>
<evidence type="ECO:0000256" key="5">
    <source>
        <dbReference type="SAM" id="MobiDB-lite"/>
    </source>
</evidence>
<evidence type="ECO:0000256" key="6">
    <source>
        <dbReference type="SAM" id="Phobius"/>
    </source>
</evidence>
<keyword evidence="2 6" id="KW-0812">Transmembrane</keyword>
<feature type="transmembrane region" description="Helical" evidence="6">
    <location>
        <begin position="77"/>
        <end position="96"/>
    </location>
</feature>
<dbReference type="GO" id="GO:0005886">
    <property type="term" value="C:plasma membrane"/>
    <property type="evidence" value="ECO:0007669"/>
    <property type="project" value="UniProtKB-SubCell"/>
</dbReference>
<reference evidence="8 9" key="1">
    <citation type="submission" date="2018-10" db="EMBL/GenBank/DDBJ databases">
        <title>Genomic Encyclopedia of Archaeal and Bacterial Type Strains, Phase II (KMG-II): from individual species to whole genera.</title>
        <authorList>
            <person name="Goeker M."/>
        </authorList>
    </citation>
    <scope>NUCLEOTIDE SEQUENCE [LARGE SCALE GENOMIC DNA]</scope>
    <source>
        <strain evidence="8 9">DSM 45657</strain>
    </source>
</reference>
<evidence type="ECO:0000259" key="7">
    <source>
        <dbReference type="PROSITE" id="PS50850"/>
    </source>
</evidence>
<feature type="transmembrane region" description="Helical" evidence="6">
    <location>
        <begin position="432"/>
        <end position="454"/>
    </location>
</feature>
<dbReference type="Pfam" id="PF07690">
    <property type="entry name" value="MFS_1"/>
    <property type="match status" value="1"/>
</dbReference>
<evidence type="ECO:0000313" key="8">
    <source>
        <dbReference type="EMBL" id="RLK58962.1"/>
    </source>
</evidence>
<dbReference type="Proteomes" id="UP000282454">
    <property type="component" value="Unassembled WGS sequence"/>
</dbReference>
<organism evidence="8 9">
    <name type="scientific">Actinokineospora cianjurensis</name>
    <dbReference type="NCBI Taxonomy" id="585224"/>
    <lineage>
        <taxon>Bacteria</taxon>
        <taxon>Bacillati</taxon>
        <taxon>Actinomycetota</taxon>
        <taxon>Actinomycetes</taxon>
        <taxon>Pseudonocardiales</taxon>
        <taxon>Pseudonocardiaceae</taxon>
        <taxon>Actinokineospora</taxon>
    </lineage>
</organism>